<sequence length="561" mass="63171">MKKLYYWAGAMLLTGMTACSDEVKDSPSPQPTPDPEYPEWYYTGGELGTAFLSTFNAYEQPTPAVENQGLEAEFKNGESLFEHPYMSNNEGQRKGLGPAYVRSSCIHCHPGYGHGKRNPAGTFETNAVGNGCLLVVYNPETNAYVSWLAGMPQGHATAPFKAPLDESKVKITWKKYTDEWGNKFPDGETYDLEYPEVTLSPDAVYAYNQGVLTDLGNYEVRLESTIGIYGTGLLDAIDDNDLKAQYAQQEADGYLPNGLNPAIFANGQWTGQYSNPRETDIKPGMTPEQHPYRFTYALSRGPLQDAAGANAMWNITNVTRSNRRYHYFDAAGSYVKASANDPDVQAGYQAYIEALDPAKNHPTWHAADYTDKAQVAEAITAYLTSKELDVEMSDQDFIDFMVWHRGLAVPAARNVTDEQVLKGKELFGQIGCTYCHRPSWTTGDDNYYDPNGFFEKGDNRLPRYPHQTIWPYSDMVQHKLHMENDIRNGWCRTTPLWGRGLHQKCTGSATEDRLHDNRARNVIEAIMWHGNSKSDARYTIEKFRKLSKEDREAIVKFINSI</sequence>
<organism evidence="6 7">
    <name type="scientific">Phocaeicola barnesiae</name>
    <dbReference type="NCBI Taxonomy" id="376804"/>
    <lineage>
        <taxon>Bacteria</taxon>
        <taxon>Pseudomonadati</taxon>
        <taxon>Bacteroidota</taxon>
        <taxon>Bacteroidia</taxon>
        <taxon>Bacteroidales</taxon>
        <taxon>Bacteroidaceae</taxon>
        <taxon>Phocaeicola</taxon>
    </lineage>
</organism>
<dbReference type="PANTHER" id="PTHR30600">
    <property type="entry name" value="CYTOCHROME C PEROXIDASE-RELATED"/>
    <property type="match status" value="1"/>
</dbReference>
<evidence type="ECO:0000256" key="3">
    <source>
        <dbReference type="ARBA" id="ARBA00023004"/>
    </source>
</evidence>
<dbReference type="InterPro" id="IPR009056">
    <property type="entry name" value="Cyt_c-like_dom"/>
</dbReference>
<dbReference type="Proteomes" id="UP001204579">
    <property type="component" value="Unassembled WGS sequence"/>
</dbReference>
<dbReference type="InterPro" id="IPR010538">
    <property type="entry name" value="DHOR"/>
</dbReference>
<dbReference type="GO" id="GO:0020037">
    <property type="term" value="F:heme binding"/>
    <property type="evidence" value="ECO:0007669"/>
    <property type="project" value="InterPro"/>
</dbReference>
<dbReference type="GO" id="GO:0046872">
    <property type="term" value="F:metal ion binding"/>
    <property type="evidence" value="ECO:0007669"/>
    <property type="project" value="UniProtKB-KW"/>
</dbReference>
<evidence type="ECO:0000313" key="7">
    <source>
        <dbReference type="Proteomes" id="UP001204579"/>
    </source>
</evidence>
<dbReference type="InterPro" id="IPR051395">
    <property type="entry name" value="Cytochrome_c_Peroxidase/MauG"/>
</dbReference>
<dbReference type="InterPro" id="IPR036909">
    <property type="entry name" value="Cyt_c-like_dom_sf"/>
</dbReference>
<dbReference type="EMBL" id="JANRHJ010000015">
    <property type="protein sequence ID" value="MCR8874851.1"/>
    <property type="molecule type" value="Genomic_DNA"/>
</dbReference>
<dbReference type="RefSeq" id="WP_258336104.1">
    <property type="nucleotide sequence ID" value="NZ_CALULB010000011.1"/>
</dbReference>
<dbReference type="GO" id="GO:0009055">
    <property type="term" value="F:electron transfer activity"/>
    <property type="evidence" value="ECO:0007669"/>
    <property type="project" value="InterPro"/>
</dbReference>
<dbReference type="PROSITE" id="PS51257">
    <property type="entry name" value="PROKAR_LIPOPROTEIN"/>
    <property type="match status" value="1"/>
</dbReference>
<keyword evidence="2 4" id="KW-0479">Metal-binding</keyword>
<evidence type="ECO:0000256" key="4">
    <source>
        <dbReference type="PROSITE-ProRule" id="PRU00433"/>
    </source>
</evidence>
<dbReference type="GO" id="GO:0004130">
    <property type="term" value="F:cytochrome-c peroxidase activity"/>
    <property type="evidence" value="ECO:0007669"/>
    <property type="project" value="TreeGrafter"/>
</dbReference>
<evidence type="ECO:0000313" key="6">
    <source>
        <dbReference type="EMBL" id="MCR8874851.1"/>
    </source>
</evidence>
<dbReference type="Gene3D" id="1.10.760.10">
    <property type="entry name" value="Cytochrome c-like domain"/>
    <property type="match status" value="1"/>
</dbReference>
<reference evidence="6 7" key="1">
    <citation type="submission" date="2022-08" db="EMBL/GenBank/DDBJ databases">
        <authorList>
            <person name="Zeman M."/>
            <person name="Kubasova T."/>
        </authorList>
    </citation>
    <scope>NUCLEOTIDE SEQUENCE [LARGE SCALE GENOMIC DNA]</scope>
    <source>
        <strain evidence="6 7">ET62</strain>
    </source>
</reference>
<dbReference type="Pfam" id="PF06537">
    <property type="entry name" value="DHOR"/>
    <property type="match status" value="1"/>
</dbReference>
<dbReference type="AlphaFoldDB" id="A0AAW5N1W5"/>
<gene>
    <name evidence="6" type="ORF">NW209_12675</name>
</gene>
<accession>A0AAW5N1W5</accession>
<evidence type="ECO:0000256" key="2">
    <source>
        <dbReference type="ARBA" id="ARBA00022723"/>
    </source>
</evidence>
<evidence type="ECO:0000259" key="5">
    <source>
        <dbReference type="PROSITE" id="PS51007"/>
    </source>
</evidence>
<feature type="domain" description="Cytochrome c" evidence="5">
    <location>
        <begin position="418"/>
        <end position="561"/>
    </location>
</feature>
<comment type="caution">
    <text evidence="6">The sequence shown here is derived from an EMBL/GenBank/DDBJ whole genome shotgun (WGS) entry which is preliminary data.</text>
</comment>
<evidence type="ECO:0000256" key="1">
    <source>
        <dbReference type="ARBA" id="ARBA00022617"/>
    </source>
</evidence>
<protein>
    <recommendedName>
        <fullName evidence="5">Cytochrome c domain-containing protein</fullName>
    </recommendedName>
</protein>
<keyword evidence="1 4" id="KW-0349">Heme</keyword>
<name>A0AAW5N1W5_9BACT</name>
<dbReference type="PROSITE" id="PS51007">
    <property type="entry name" value="CYTC"/>
    <property type="match status" value="1"/>
</dbReference>
<proteinExistence type="predicted"/>
<keyword evidence="3 4" id="KW-0408">Iron</keyword>
<dbReference type="SUPFAM" id="SSF46626">
    <property type="entry name" value="Cytochrome c"/>
    <property type="match status" value="1"/>
</dbReference>
<keyword evidence="7" id="KW-1185">Reference proteome</keyword>
<dbReference type="PANTHER" id="PTHR30600:SF4">
    <property type="entry name" value="CYTOCHROME C DOMAIN-CONTAINING PROTEIN"/>
    <property type="match status" value="1"/>
</dbReference>